<keyword evidence="1" id="KW-0732">Signal</keyword>
<keyword evidence="3" id="KW-1185">Reference proteome</keyword>
<gene>
    <name evidence="2" type="ORF">C7H52_02330</name>
</gene>
<accession>A0A2T1NCG8</accession>
<protein>
    <recommendedName>
        <fullName evidence="4">Sugar-binding protein</fullName>
    </recommendedName>
</protein>
<sequence>MKTIVKILIVFFIVNVNAQQNPSIAKAPFNPVALKYKLEHFNLKGPVKTAHINQYYYYEFNAQKQLDKVYVIDSEGNKTLNEAYFYPNNNTIHKVSYVEDNGWMKTEYTKNEKDFITNFKLLESENLPDYYQIDPMTFEYKNNLLVKEITDKSVHNYSFKNEIATYTYDDNKRLVESRLWSDNEENTGFYNSYDYSNFKDGKITYSRGNGYYIINQTYNQNGTLIDELVKENGYSANAQSIVCKNPEYDAYGNVVRCTSSSNAYTYF</sequence>
<dbReference type="AlphaFoldDB" id="A0A2T1NCG8"/>
<proteinExistence type="predicted"/>
<comment type="caution">
    <text evidence="2">The sequence shown here is derived from an EMBL/GenBank/DDBJ whole genome shotgun (WGS) entry which is preliminary data.</text>
</comment>
<evidence type="ECO:0000313" key="2">
    <source>
        <dbReference type="EMBL" id="PSG90133.1"/>
    </source>
</evidence>
<dbReference type="Proteomes" id="UP000238426">
    <property type="component" value="Unassembled WGS sequence"/>
</dbReference>
<organism evidence="2 3">
    <name type="scientific">Aurantibacter aestuarii</name>
    <dbReference type="NCBI Taxonomy" id="1266046"/>
    <lineage>
        <taxon>Bacteria</taxon>
        <taxon>Pseudomonadati</taxon>
        <taxon>Bacteroidota</taxon>
        <taxon>Flavobacteriia</taxon>
        <taxon>Flavobacteriales</taxon>
        <taxon>Flavobacteriaceae</taxon>
        <taxon>Aurantibacter</taxon>
    </lineage>
</organism>
<dbReference type="EMBL" id="PXOQ01000007">
    <property type="protein sequence ID" value="PSG90133.1"/>
    <property type="molecule type" value="Genomic_DNA"/>
</dbReference>
<name>A0A2T1NCG8_9FLAO</name>
<evidence type="ECO:0000256" key="1">
    <source>
        <dbReference type="SAM" id="SignalP"/>
    </source>
</evidence>
<dbReference type="OrthoDB" id="1452958at2"/>
<dbReference type="RefSeq" id="WP_106462274.1">
    <property type="nucleotide sequence ID" value="NZ_PXOQ01000007.1"/>
</dbReference>
<feature type="signal peptide" evidence="1">
    <location>
        <begin position="1"/>
        <end position="18"/>
    </location>
</feature>
<feature type="chain" id="PRO_5015611847" description="Sugar-binding protein" evidence="1">
    <location>
        <begin position="19"/>
        <end position="267"/>
    </location>
</feature>
<reference evidence="2 3" key="1">
    <citation type="submission" date="2018-03" db="EMBL/GenBank/DDBJ databases">
        <title>Mesoflavibacter sp. HG37 and Mesoflavibacter sp. HG96 sp.nov., two marine bacteria isolated from seawater of Western Pacific Ocean.</title>
        <authorList>
            <person name="Cheng H."/>
            <person name="Wu Y.-H."/>
            <person name="Guo L.-L."/>
            <person name="Xu X.-W."/>
        </authorList>
    </citation>
    <scope>NUCLEOTIDE SEQUENCE [LARGE SCALE GENOMIC DNA]</scope>
    <source>
        <strain evidence="2 3">KCTC 32269</strain>
    </source>
</reference>
<evidence type="ECO:0000313" key="3">
    <source>
        <dbReference type="Proteomes" id="UP000238426"/>
    </source>
</evidence>
<evidence type="ECO:0008006" key="4">
    <source>
        <dbReference type="Google" id="ProtNLM"/>
    </source>
</evidence>